<protein>
    <submittedName>
        <fullName evidence="4">Uncharacterized protein</fullName>
    </submittedName>
</protein>
<organism evidence="4 5">
    <name type="scientific">Scylla paramamosain</name>
    <name type="common">Mud crab</name>
    <dbReference type="NCBI Taxonomy" id="85552"/>
    <lineage>
        <taxon>Eukaryota</taxon>
        <taxon>Metazoa</taxon>
        <taxon>Ecdysozoa</taxon>
        <taxon>Arthropoda</taxon>
        <taxon>Crustacea</taxon>
        <taxon>Multicrustacea</taxon>
        <taxon>Malacostraca</taxon>
        <taxon>Eumalacostraca</taxon>
        <taxon>Eucarida</taxon>
        <taxon>Decapoda</taxon>
        <taxon>Pleocyemata</taxon>
        <taxon>Brachyura</taxon>
        <taxon>Eubrachyura</taxon>
        <taxon>Portunoidea</taxon>
        <taxon>Portunidae</taxon>
        <taxon>Portuninae</taxon>
        <taxon>Scylla</taxon>
    </lineage>
</organism>
<dbReference type="Proteomes" id="UP001487740">
    <property type="component" value="Unassembled WGS sequence"/>
</dbReference>
<keyword evidence="1" id="KW-0489">Methyltransferase</keyword>
<dbReference type="InterPro" id="IPR021867">
    <property type="entry name" value="Bmt2/SAMTOR"/>
</dbReference>
<dbReference type="GO" id="GO:0032259">
    <property type="term" value="P:methylation"/>
    <property type="evidence" value="ECO:0007669"/>
    <property type="project" value="UniProtKB-KW"/>
</dbReference>
<evidence type="ECO:0000256" key="2">
    <source>
        <dbReference type="ARBA" id="ARBA00022679"/>
    </source>
</evidence>
<dbReference type="PANTHER" id="PTHR21008:SF0">
    <property type="entry name" value="S-ADENOSYLMETHIONINE SENSOR UPSTREAM OF MTORC1"/>
    <property type="match status" value="1"/>
</dbReference>
<evidence type="ECO:0000256" key="1">
    <source>
        <dbReference type="ARBA" id="ARBA00022603"/>
    </source>
</evidence>
<reference evidence="4 5" key="1">
    <citation type="submission" date="2023-03" db="EMBL/GenBank/DDBJ databases">
        <title>High-quality genome of Scylla paramamosain provides insights in environmental adaptation.</title>
        <authorList>
            <person name="Zhang L."/>
        </authorList>
    </citation>
    <scope>NUCLEOTIDE SEQUENCE [LARGE SCALE GENOMIC DNA]</scope>
    <source>
        <strain evidence="4">LZ_2023a</strain>
        <tissue evidence="4">Muscle</tissue>
    </source>
</reference>
<evidence type="ECO:0000313" key="5">
    <source>
        <dbReference type="Proteomes" id="UP001487740"/>
    </source>
</evidence>
<sequence>MVKETHRYLRERFKEEGDEAWKEHLGKEEELKKYAEAMQTLATQHWPAETEARSSRVGWVRAAVREYFYGGGLKAATDKEMRKIRTSWPHTGLSLLLLPT</sequence>
<dbReference type="PANTHER" id="PTHR21008">
    <property type="entry name" value="S-ADENOSYLMETHIONINE SENSOR UPSTREAM OF MTORC1-RELATED"/>
    <property type="match status" value="1"/>
</dbReference>
<name>A0AAW0SUI0_SCYPA</name>
<keyword evidence="2" id="KW-0808">Transferase</keyword>
<comment type="caution">
    <text evidence="4">The sequence shown here is derived from an EMBL/GenBank/DDBJ whole genome shotgun (WGS) entry which is preliminary data.</text>
</comment>
<dbReference type="EMBL" id="JARAKH010000043">
    <property type="protein sequence ID" value="KAK8379099.1"/>
    <property type="molecule type" value="Genomic_DNA"/>
</dbReference>
<dbReference type="GO" id="GO:0008168">
    <property type="term" value="F:methyltransferase activity"/>
    <property type="evidence" value="ECO:0007669"/>
    <property type="project" value="UniProtKB-KW"/>
</dbReference>
<keyword evidence="5" id="KW-1185">Reference proteome</keyword>
<evidence type="ECO:0000256" key="3">
    <source>
        <dbReference type="ARBA" id="ARBA00022691"/>
    </source>
</evidence>
<dbReference type="GO" id="GO:1904262">
    <property type="term" value="P:negative regulation of TORC1 signaling"/>
    <property type="evidence" value="ECO:0007669"/>
    <property type="project" value="TreeGrafter"/>
</dbReference>
<evidence type="ECO:0000313" key="4">
    <source>
        <dbReference type="EMBL" id="KAK8379099.1"/>
    </source>
</evidence>
<accession>A0AAW0SUI0</accession>
<gene>
    <name evidence="4" type="ORF">O3P69_019139</name>
</gene>
<dbReference type="AlphaFoldDB" id="A0AAW0SUI0"/>
<keyword evidence="3" id="KW-0949">S-adenosyl-L-methionine</keyword>
<proteinExistence type="predicted"/>